<organism evidence="1 2">
    <name type="scientific">Massilia agri</name>
    <dbReference type="NCBI Taxonomy" id="1886785"/>
    <lineage>
        <taxon>Bacteria</taxon>
        <taxon>Pseudomonadati</taxon>
        <taxon>Pseudomonadota</taxon>
        <taxon>Betaproteobacteria</taxon>
        <taxon>Burkholderiales</taxon>
        <taxon>Oxalobacteraceae</taxon>
        <taxon>Telluria group</taxon>
        <taxon>Massilia</taxon>
    </lineage>
</organism>
<dbReference type="RefSeq" id="WP_258827608.1">
    <property type="nucleotide sequence ID" value="NZ_JANUHA010000005.1"/>
</dbReference>
<evidence type="ECO:0000313" key="2">
    <source>
        <dbReference type="Proteomes" id="UP001206572"/>
    </source>
</evidence>
<gene>
    <name evidence="1" type="ORF">NX780_09435</name>
</gene>
<sequence length="88" mass="9922">MNVPPDKYEEEDEMATLSYQYRFWTARTQISIVQPTKTVEKLDSPLASSIHALDLAGIFSMAQVLLSIDNNQICQFLTATVVTTKEKP</sequence>
<accession>A0ABT2AK07</accession>
<dbReference type="EMBL" id="JANUHA010000005">
    <property type="protein sequence ID" value="MCS0596572.1"/>
    <property type="molecule type" value="Genomic_DNA"/>
</dbReference>
<dbReference type="Proteomes" id="UP001206572">
    <property type="component" value="Unassembled WGS sequence"/>
</dbReference>
<keyword evidence="2" id="KW-1185">Reference proteome</keyword>
<protein>
    <submittedName>
        <fullName evidence="1">Uncharacterized protein</fullName>
    </submittedName>
</protein>
<proteinExistence type="predicted"/>
<evidence type="ECO:0000313" key="1">
    <source>
        <dbReference type="EMBL" id="MCS0596572.1"/>
    </source>
</evidence>
<name>A0ABT2AK07_9BURK</name>
<comment type="caution">
    <text evidence="1">The sequence shown here is derived from an EMBL/GenBank/DDBJ whole genome shotgun (WGS) entry which is preliminary data.</text>
</comment>
<reference evidence="1 2" key="1">
    <citation type="submission" date="2022-08" db="EMBL/GenBank/DDBJ databases">
        <title>Reclassification of Massilia species as members of the genera Telluria, Duganella, Pseudoduganella, Mokoshia gen. nov. and Zemynaea gen. nov. using orthogonal and non-orthogonal genome-based approaches.</title>
        <authorList>
            <person name="Bowman J.P."/>
        </authorList>
    </citation>
    <scope>NUCLEOTIDE SEQUENCE [LARGE SCALE GENOMIC DNA]</scope>
    <source>
        <strain evidence="1 2">JCM 31661</strain>
    </source>
</reference>